<sequence length="183" mass="20827">MMKENFFYRNWWLFYLVFFILLGWLIYALQWQPDNCVREVNDLKSKNNALVSEINDLRNKNKSLISDLQECQNDSIVAELPPEQIIECNATVNSGGQGTTTTNHSLGKQAGNILVEFDANNIPDEFKVYYDGQLVASSDGLVSHGGEMNWQYNAEQGKPEFCTVEVSAPTAKTSWEYRVNCPQ</sequence>
<keyword evidence="2" id="KW-1133">Transmembrane helix</keyword>
<proteinExistence type="predicted"/>
<evidence type="ECO:0000313" key="4">
    <source>
        <dbReference type="Proteomes" id="UP000610746"/>
    </source>
</evidence>
<organism evidence="3 4">
    <name type="scientific">Frigoriflavimonas asaccharolytica</name>
    <dbReference type="NCBI Taxonomy" id="2735899"/>
    <lineage>
        <taxon>Bacteria</taxon>
        <taxon>Pseudomonadati</taxon>
        <taxon>Bacteroidota</taxon>
        <taxon>Flavobacteriia</taxon>
        <taxon>Flavobacteriales</taxon>
        <taxon>Weeksellaceae</taxon>
        <taxon>Frigoriflavimonas</taxon>
    </lineage>
</organism>
<evidence type="ECO:0000256" key="1">
    <source>
        <dbReference type="SAM" id="Coils"/>
    </source>
</evidence>
<comment type="caution">
    <text evidence="3">The sequence shown here is derived from an EMBL/GenBank/DDBJ whole genome shotgun (WGS) entry which is preliminary data.</text>
</comment>
<gene>
    <name evidence="3" type="ORF">HNQ03_002670</name>
</gene>
<evidence type="ECO:0000256" key="2">
    <source>
        <dbReference type="SAM" id="Phobius"/>
    </source>
</evidence>
<dbReference type="Proteomes" id="UP000610746">
    <property type="component" value="Unassembled WGS sequence"/>
</dbReference>
<protein>
    <submittedName>
        <fullName evidence="3">Uncharacterized protein</fullName>
    </submittedName>
</protein>
<feature type="transmembrane region" description="Helical" evidence="2">
    <location>
        <begin position="12"/>
        <end position="31"/>
    </location>
</feature>
<dbReference type="RefSeq" id="WP_173780131.1">
    <property type="nucleotide sequence ID" value="NZ_JABSNO010000023.1"/>
</dbReference>
<dbReference type="AlphaFoldDB" id="A0A8J8G924"/>
<name>A0A8J8G924_9FLAO</name>
<keyword evidence="1" id="KW-0175">Coiled coil</keyword>
<reference evidence="3" key="1">
    <citation type="submission" date="2020-05" db="EMBL/GenBank/DDBJ databases">
        <title>Genomic Encyclopedia of Type Strains, Phase IV (KMG-V): Genome sequencing to study the core and pangenomes of soil and plant-associated prokaryotes.</title>
        <authorList>
            <person name="Whitman W."/>
        </authorList>
    </citation>
    <scope>NUCLEOTIDE SEQUENCE</scope>
    <source>
        <strain evidence="3">16F</strain>
    </source>
</reference>
<feature type="coiled-coil region" evidence="1">
    <location>
        <begin position="40"/>
        <end position="74"/>
    </location>
</feature>
<evidence type="ECO:0000313" key="3">
    <source>
        <dbReference type="EMBL" id="NRS93579.1"/>
    </source>
</evidence>
<dbReference type="EMBL" id="JABSNO010000023">
    <property type="protein sequence ID" value="NRS93579.1"/>
    <property type="molecule type" value="Genomic_DNA"/>
</dbReference>
<accession>A0A8J8G924</accession>
<keyword evidence="4" id="KW-1185">Reference proteome</keyword>
<keyword evidence="2" id="KW-0472">Membrane</keyword>
<keyword evidence="2" id="KW-0812">Transmembrane</keyword>